<evidence type="ECO:0000313" key="1">
    <source>
        <dbReference type="EMBL" id="CCI45683.1"/>
    </source>
</evidence>
<reference evidence="1 2" key="1">
    <citation type="submission" date="2012-05" db="EMBL/GenBank/DDBJ databases">
        <title>Recombination and specialization in a pathogen metapopulation.</title>
        <authorList>
            <person name="Gardiner A."/>
            <person name="Kemen E."/>
            <person name="Schultz-Larsen T."/>
            <person name="MacLean D."/>
            <person name="Van Oosterhout C."/>
            <person name="Jones J.D.G."/>
        </authorList>
    </citation>
    <scope>NUCLEOTIDE SEQUENCE [LARGE SCALE GENOMIC DNA]</scope>
    <source>
        <strain evidence="1 2">Ac Nc2</strain>
    </source>
</reference>
<accession>A0A024GFY9</accession>
<organism evidence="1 2">
    <name type="scientific">Albugo candida</name>
    <dbReference type="NCBI Taxonomy" id="65357"/>
    <lineage>
        <taxon>Eukaryota</taxon>
        <taxon>Sar</taxon>
        <taxon>Stramenopiles</taxon>
        <taxon>Oomycota</taxon>
        <taxon>Peronosporomycetes</taxon>
        <taxon>Albuginales</taxon>
        <taxon>Albuginaceae</taxon>
        <taxon>Albugo</taxon>
    </lineage>
</organism>
<dbReference type="AlphaFoldDB" id="A0A024GFY9"/>
<dbReference type="Proteomes" id="UP000053237">
    <property type="component" value="Unassembled WGS sequence"/>
</dbReference>
<evidence type="ECO:0000313" key="2">
    <source>
        <dbReference type="Proteomes" id="UP000053237"/>
    </source>
</evidence>
<proteinExistence type="predicted"/>
<gene>
    <name evidence="1" type="ORF">BN9_065800</name>
</gene>
<dbReference type="InParanoid" id="A0A024GFY9"/>
<name>A0A024GFY9_9STRA</name>
<dbReference type="EMBL" id="CAIX01000104">
    <property type="protein sequence ID" value="CCI45683.1"/>
    <property type="molecule type" value="Genomic_DNA"/>
</dbReference>
<comment type="caution">
    <text evidence="1">The sequence shown here is derived from an EMBL/GenBank/DDBJ whole genome shotgun (WGS) entry which is preliminary data.</text>
</comment>
<protein>
    <submittedName>
        <fullName evidence="1">Uncharacterized protein</fullName>
    </submittedName>
</protein>
<keyword evidence="2" id="KW-1185">Reference proteome</keyword>
<sequence length="134" mass="15313">MRIFEQVSVQPTEFMRSCSVQFCSSEGMTQIHRYAQSDSGPSGYKAEDEASESMNDAEDIHDFELSQSCFTTGKCVVGVTQCSLQHFWKDFCELIAHKHNERNCTAVCEDSSIQMCCFHRNVVWNRLHCNIIAQ</sequence>